<protein>
    <recommendedName>
        <fullName evidence="3">Histidine ammonia-lyase</fullName>
    </recommendedName>
</protein>
<dbReference type="SUPFAM" id="SSF48557">
    <property type="entry name" value="L-aspartase-like"/>
    <property type="match status" value="1"/>
</dbReference>
<comment type="caution">
    <text evidence="1">The sequence shown here is derived from an EMBL/GenBank/DDBJ whole genome shotgun (WGS) entry which is preliminary data.</text>
</comment>
<evidence type="ECO:0000313" key="2">
    <source>
        <dbReference type="Proteomes" id="UP000177152"/>
    </source>
</evidence>
<dbReference type="CDD" id="cd00332">
    <property type="entry name" value="PAL-HAL"/>
    <property type="match status" value="1"/>
</dbReference>
<dbReference type="InterPro" id="IPR008948">
    <property type="entry name" value="L-Aspartase-like"/>
</dbReference>
<sequence length="504" mass="54669">MHNIPIRNLTIADFIGMSGPKTRLYLEKSAGSKINRVASSLQKLIGAGKIIYGVNTGVGDLCDVTLQGKDLYRLQENIILSHACGSSPYLEERVSRGALFLIINSRSKGFSGVTAELIRKLVILFNNNVSPLLPVRGSLGASGDLIPMAHLGLLLLGQGSAMMNGKIVPTKKILHRLRISNHVLQPKEALSLINGTDVTTAQAAFTLEKAKKLLFLSARLTAVIFEVLGASKKSLDSDLHSLKPHVGQVAIARLLRKFLHGSRRCDRPNKKIQASYVIRCAPQIDGAIWEQIEKARDVAEVELNSVTDNPLFFPSGAGVRVASGGNFHAQNLAFSLDSAGIALAAFGKVVERRIERLLNSSLSGLPPFLAHDFGLNSGLMIPQYLVAALVAENLVLAHPASIQSLPVSANQEDFVSMAMTAATKAEKILENCEKILAVEILTAIQAMDMAKDANGRVFSDFSPAAKTLHRKTRAIVSELKNDRWLSKDIEVLTESIQNGYFHYD</sequence>
<evidence type="ECO:0008006" key="3">
    <source>
        <dbReference type="Google" id="ProtNLM"/>
    </source>
</evidence>
<dbReference type="InterPro" id="IPR024083">
    <property type="entry name" value="Fumarase/histidase_N"/>
</dbReference>
<dbReference type="Gene3D" id="1.10.275.10">
    <property type="entry name" value="Fumarase/aspartase (N-terminal domain)"/>
    <property type="match status" value="1"/>
</dbReference>
<dbReference type="Proteomes" id="UP000177152">
    <property type="component" value="Unassembled WGS sequence"/>
</dbReference>
<gene>
    <name evidence="1" type="ORF">A2633_04520</name>
</gene>
<dbReference type="Pfam" id="PF00221">
    <property type="entry name" value="Lyase_aromatic"/>
    <property type="match status" value="1"/>
</dbReference>
<dbReference type="GO" id="GO:0016841">
    <property type="term" value="F:ammonia-lyase activity"/>
    <property type="evidence" value="ECO:0007669"/>
    <property type="project" value="UniProtKB-ARBA"/>
</dbReference>
<dbReference type="EMBL" id="MHQC01000056">
    <property type="protein sequence ID" value="OGZ93646.1"/>
    <property type="molecule type" value="Genomic_DNA"/>
</dbReference>
<accession>A0A1G2K2L1</accession>
<dbReference type="AlphaFoldDB" id="A0A1G2K2L1"/>
<dbReference type="NCBIfam" id="NF006871">
    <property type="entry name" value="PRK09367.1"/>
    <property type="match status" value="1"/>
</dbReference>
<organism evidence="1 2">
    <name type="scientific">Candidatus Sungbacteria bacterium RIFCSPHIGHO2_01_FULL_47_32</name>
    <dbReference type="NCBI Taxonomy" id="1802264"/>
    <lineage>
        <taxon>Bacteria</taxon>
        <taxon>Candidatus Sungiibacteriota</taxon>
    </lineage>
</organism>
<proteinExistence type="predicted"/>
<dbReference type="InterPro" id="IPR001106">
    <property type="entry name" value="Aromatic_Lyase"/>
</dbReference>
<name>A0A1G2K2L1_9BACT</name>
<reference evidence="1 2" key="1">
    <citation type="journal article" date="2016" name="Nat. Commun.">
        <title>Thousands of microbial genomes shed light on interconnected biogeochemical processes in an aquifer system.</title>
        <authorList>
            <person name="Anantharaman K."/>
            <person name="Brown C.T."/>
            <person name="Hug L.A."/>
            <person name="Sharon I."/>
            <person name="Castelle C.J."/>
            <person name="Probst A.J."/>
            <person name="Thomas B.C."/>
            <person name="Singh A."/>
            <person name="Wilkins M.J."/>
            <person name="Karaoz U."/>
            <person name="Brodie E.L."/>
            <person name="Williams K.H."/>
            <person name="Hubbard S.S."/>
            <person name="Banfield J.F."/>
        </authorList>
    </citation>
    <scope>NUCLEOTIDE SEQUENCE [LARGE SCALE GENOMIC DNA]</scope>
</reference>
<evidence type="ECO:0000313" key="1">
    <source>
        <dbReference type="EMBL" id="OGZ93646.1"/>
    </source>
</evidence>
<dbReference type="Gene3D" id="1.20.200.10">
    <property type="entry name" value="Fumarase/aspartase (Central domain)"/>
    <property type="match status" value="1"/>
</dbReference>
<dbReference type="PANTHER" id="PTHR10362">
    <property type="entry name" value="HISTIDINE AMMONIA-LYASE"/>
    <property type="match status" value="1"/>
</dbReference>